<dbReference type="InterPro" id="IPR037050">
    <property type="entry name" value="DUF1254_sf"/>
</dbReference>
<feature type="signal peptide" evidence="1">
    <location>
        <begin position="1"/>
        <end position="21"/>
    </location>
</feature>
<reference evidence="5" key="1">
    <citation type="submission" date="2016-10" db="EMBL/GenBank/DDBJ databases">
        <authorList>
            <person name="Varghese N."/>
            <person name="Submissions S."/>
        </authorList>
    </citation>
    <scope>NUCLEOTIDE SEQUENCE [LARGE SCALE GENOMIC DNA]</scope>
    <source>
        <strain evidence="5">CGMCC 1.7062</strain>
    </source>
</reference>
<dbReference type="Gene3D" id="2.60.40.1610">
    <property type="entry name" value="Domain of unknown function DUF1254"/>
    <property type="match status" value="1"/>
</dbReference>
<evidence type="ECO:0000256" key="1">
    <source>
        <dbReference type="SAM" id="SignalP"/>
    </source>
</evidence>
<evidence type="ECO:0000259" key="2">
    <source>
        <dbReference type="Pfam" id="PF06742"/>
    </source>
</evidence>
<proteinExistence type="predicted"/>
<dbReference type="OrthoDB" id="9777345at2"/>
<dbReference type="Pfam" id="PF06742">
    <property type="entry name" value="DUF1214"/>
    <property type="match status" value="1"/>
</dbReference>
<dbReference type="SUPFAM" id="SSF160935">
    <property type="entry name" value="VPA0735-like"/>
    <property type="match status" value="1"/>
</dbReference>
<evidence type="ECO:0000313" key="4">
    <source>
        <dbReference type="EMBL" id="SEG74488.1"/>
    </source>
</evidence>
<dbReference type="RefSeq" id="WP_103882816.1">
    <property type="nucleotide sequence ID" value="NZ_FNVG01000048.1"/>
</dbReference>
<sequence>MKKTALSLLMASLSLSSVTFASTNTPTDAELTGQRVYHHMENMVAFMEKNGVNTFEHPGLADHTWDVITPALDHIYAKAMLDVTNGPVEIQVPSREQQRYASLHLIDAEHFSIYHQVTPQAGGRYLIVREGADYSIPDGDYIDTITVKDDLIFSFIRVQTFEYRDNGMADEWRKQLVVNNMAPASDITLPDRQDVRAVIQFADQISDGWEQTRDNMQAVIADESYDQERLAEVRHYVHSLASSGLVVNNLSGFEYPGHPDDLADERRRSVLTHLGHLGFPAEHAYYELIPMTSEGNKLNGAEDFVLTMPHHQAVGKFWSVTRYSDDTRLPLDPASIGGSERQVWAGGNTVPDAEGNLTITFSSADPNNGTYWMPVIDGEDYYFIVRYYLPQEDLAGKTAQSIIYNGSELEAMMVPKATFHYRN</sequence>
<organism evidence="4 5">
    <name type="scientific">Vibrio hangzhouensis</name>
    <dbReference type="NCBI Taxonomy" id="462991"/>
    <lineage>
        <taxon>Bacteria</taxon>
        <taxon>Pseudomonadati</taxon>
        <taxon>Pseudomonadota</taxon>
        <taxon>Gammaproteobacteria</taxon>
        <taxon>Vibrionales</taxon>
        <taxon>Vibrionaceae</taxon>
        <taxon>Vibrio</taxon>
    </lineage>
</organism>
<protein>
    <submittedName>
        <fullName evidence="4">Uncharacterized conserved protein</fullName>
    </submittedName>
</protein>
<name>A0A1H6CNJ1_9VIBR</name>
<dbReference type="Pfam" id="PF06863">
    <property type="entry name" value="DUF1254"/>
    <property type="match status" value="1"/>
</dbReference>
<dbReference type="PANTHER" id="PTHR36509">
    <property type="entry name" value="BLL3101 PROTEIN"/>
    <property type="match status" value="1"/>
</dbReference>
<evidence type="ECO:0000313" key="5">
    <source>
        <dbReference type="Proteomes" id="UP000236721"/>
    </source>
</evidence>
<keyword evidence="1" id="KW-0732">Signal</keyword>
<feature type="domain" description="DUF1214" evidence="2">
    <location>
        <begin position="292"/>
        <end position="392"/>
    </location>
</feature>
<dbReference type="PANTHER" id="PTHR36509:SF2">
    <property type="entry name" value="BLL3101 PROTEIN"/>
    <property type="match status" value="1"/>
</dbReference>
<gene>
    <name evidence="4" type="ORF">SAMN04488244_14811</name>
</gene>
<dbReference type="EMBL" id="FNVG01000048">
    <property type="protein sequence ID" value="SEG74488.1"/>
    <property type="molecule type" value="Genomic_DNA"/>
</dbReference>
<dbReference type="AlphaFoldDB" id="A0A1H6CNJ1"/>
<dbReference type="Gene3D" id="2.60.120.600">
    <property type="entry name" value="Domain of unknown function DUF1214, C-terminal domain"/>
    <property type="match status" value="1"/>
</dbReference>
<dbReference type="InterPro" id="IPR037049">
    <property type="entry name" value="DUF1214_C_sf"/>
</dbReference>
<dbReference type="Proteomes" id="UP000236721">
    <property type="component" value="Unassembled WGS sequence"/>
</dbReference>
<feature type="chain" id="PRO_5009295045" evidence="1">
    <location>
        <begin position="22"/>
        <end position="423"/>
    </location>
</feature>
<accession>A0A1H6CNJ1</accession>
<evidence type="ECO:0000259" key="3">
    <source>
        <dbReference type="Pfam" id="PF06863"/>
    </source>
</evidence>
<keyword evidence="5" id="KW-1185">Reference proteome</keyword>
<feature type="domain" description="DUF1254" evidence="3">
    <location>
        <begin position="52"/>
        <end position="177"/>
    </location>
</feature>
<dbReference type="InterPro" id="IPR010679">
    <property type="entry name" value="DUF1254"/>
</dbReference>
<dbReference type="InterPro" id="IPR010621">
    <property type="entry name" value="DUF1214"/>
</dbReference>